<proteinExistence type="predicted"/>
<feature type="region of interest" description="Disordered" evidence="1">
    <location>
        <begin position="205"/>
        <end position="250"/>
    </location>
</feature>
<keyword evidence="3" id="KW-1185">Reference proteome</keyword>
<dbReference type="SUPFAM" id="SSF53254">
    <property type="entry name" value="Phosphoglycerate mutase-like"/>
    <property type="match status" value="1"/>
</dbReference>
<name>A0A6A6HI27_VIRVR</name>
<dbReference type="AlphaFoldDB" id="A0A6A6HI27"/>
<dbReference type="GO" id="GO:0005737">
    <property type="term" value="C:cytoplasm"/>
    <property type="evidence" value="ECO:0007669"/>
    <property type="project" value="TreeGrafter"/>
</dbReference>
<dbReference type="InterPro" id="IPR013078">
    <property type="entry name" value="His_Pase_superF_clade-1"/>
</dbReference>
<dbReference type="CDD" id="cd07067">
    <property type="entry name" value="HP_PGM_like"/>
    <property type="match status" value="1"/>
</dbReference>
<organism evidence="2 3">
    <name type="scientific">Viridothelium virens</name>
    <name type="common">Speckled blister lichen</name>
    <name type="synonym">Trypethelium virens</name>
    <dbReference type="NCBI Taxonomy" id="1048519"/>
    <lineage>
        <taxon>Eukaryota</taxon>
        <taxon>Fungi</taxon>
        <taxon>Dikarya</taxon>
        <taxon>Ascomycota</taxon>
        <taxon>Pezizomycotina</taxon>
        <taxon>Dothideomycetes</taxon>
        <taxon>Dothideomycetes incertae sedis</taxon>
        <taxon>Trypetheliales</taxon>
        <taxon>Trypetheliaceae</taxon>
        <taxon>Viridothelium</taxon>
    </lineage>
</organism>
<dbReference type="Proteomes" id="UP000800092">
    <property type="component" value="Unassembled WGS sequence"/>
</dbReference>
<evidence type="ECO:0000313" key="3">
    <source>
        <dbReference type="Proteomes" id="UP000800092"/>
    </source>
</evidence>
<dbReference type="PANTHER" id="PTHR48100">
    <property type="entry name" value="BROAD-SPECIFICITY PHOSPHATASE YOR283W-RELATED"/>
    <property type="match status" value="1"/>
</dbReference>
<protein>
    <submittedName>
        <fullName evidence="2">Phosphoglycerate mutase-like protein</fullName>
    </submittedName>
</protein>
<sequence length="250" mass="27994">MAPTLILIRHAQALHNVDRDYSLHDPPLSKLGHEQCQRLQEHLRTHQPLAAQIEYIVASPMRRTLQTMQESLEWLMQKGIKAETDARWQENSDKPCDTGSSVSTMKQEFAELASSGSLDTIDPDYPSKDGQYAFTQPAVIGRGMSALADLRKRPEKVIAVVSHSGFLRTAIGQAQWNNADYRVYEFTGSNEYGLVLKEWKETEEKGGGLSISEKGKAPIVKGDFPEERVEKVRESLGEQAQGETTKELPN</sequence>
<dbReference type="PANTHER" id="PTHR48100:SF24">
    <property type="entry name" value="PHOSPHOGLYCERATE MUTASE"/>
    <property type="match status" value="1"/>
</dbReference>
<feature type="compositionally biased region" description="Basic and acidic residues" evidence="1">
    <location>
        <begin position="223"/>
        <end position="236"/>
    </location>
</feature>
<dbReference type="Gene3D" id="3.40.50.1240">
    <property type="entry name" value="Phosphoglycerate mutase-like"/>
    <property type="match status" value="1"/>
</dbReference>
<dbReference type="OrthoDB" id="496981at2759"/>
<dbReference type="GO" id="GO:0016791">
    <property type="term" value="F:phosphatase activity"/>
    <property type="evidence" value="ECO:0007669"/>
    <property type="project" value="TreeGrafter"/>
</dbReference>
<accession>A0A6A6HI27</accession>
<gene>
    <name evidence="2" type="ORF">EV356DRAFT_510448</name>
</gene>
<evidence type="ECO:0000313" key="2">
    <source>
        <dbReference type="EMBL" id="KAF2237532.1"/>
    </source>
</evidence>
<evidence type="ECO:0000256" key="1">
    <source>
        <dbReference type="SAM" id="MobiDB-lite"/>
    </source>
</evidence>
<dbReference type="SMART" id="SM00855">
    <property type="entry name" value="PGAM"/>
    <property type="match status" value="1"/>
</dbReference>
<reference evidence="2" key="1">
    <citation type="journal article" date="2020" name="Stud. Mycol.">
        <title>101 Dothideomycetes genomes: a test case for predicting lifestyles and emergence of pathogens.</title>
        <authorList>
            <person name="Haridas S."/>
            <person name="Albert R."/>
            <person name="Binder M."/>
            <person name="Bloem J."/>
            <person name="Labutti K."/>
            <person name="Salamov A."/>
            <person name="Andreopoulos B."/>
            <person name="Baker S."/>
            <person name="Barry K."/>
            <person name="Bills G."/>
            <person name="Bluhm B."/>
            <person name="Cannon C."/>
            <person name="Castanera R."/>
            <person name="Culley D."/>
            <person name="Daum C."/>
            <person name="Ezra D."/>
            <person name="Gonzalez J."/>
            <person name="Henrissat B."/>
            <person name="Kuo A."/>
            <person name="Liang C."/>
            <person name="Lipzen A."/>
            <person name="Lutzoni F."/>
            <person name="Magnuson J."/>
            <person name="Mondo S."/>
            <person name="Nolan M."/>
            <person name="Ohm R."/>
            <person name="Pangilinan J."/>
            <person name="Park H.-J."/>
            <person name="Ramirez L."/>
            <person name="Alfaro M."/>
            <person name="Sun H."/>
            <person name="Tritt A."/>
            <person name="Yoshinaga Y."/>
            <person name="Zwiers L.-H."/>
            <person name="Turgeon B."/>
            <person name="Goodwin S."/>
            <person name="Spatafora J."/>
            <person name="Crous P."/>
            <person name="Grigoriev I."/>
        </authorList>
    </citation>
    <scope>NUCLEOTIDE SEQUENCE</scope>
    <source>
        <strain evidence="2">Tuck. ex Michener</strain>
    </source>
</reference>
<dbReference type="Pfam" id="PF00300">
    <property type="entry name" value="His_Phos_1"/>
    <property type="match status" value="1"/>
</dbReference>
<dbReference type="InterPro" id="IPR050275">
    <property type="entry name" value="PGM_Phosphatase"/>
</dbReference>
<dbReference type="InterPro" id="IPR029033">
    <property type="entry name" value="His_PPase_superfam"/>
</dbReference>
<dbReference type="EMBL" id="ML991779">
    <property type="protein sequence ID" value="KAF2237532.1"/>
    <property type="molecule type" value="Genomic_DNA"/>
</dbReference>